<evidence type="ECO:0000259" key="13">
    <source>
        <dbReference type="SMART" id="SM00918"/>
    </source>
</evidence>
<evidence type="ECO:0000256" key="1">
    <source>
        <dbReference type="ARBA" id="ARBA00004651"/>
    </source>
</evidence>
<keyword evidence="3" id="KW-1003">Cell membrane</keyword>
<evidence type="ECO:0000256" key="4">
    <source>
        <dbReference type="ARBA" id="ARBA00022692"/>
    </source>
</evidence>
<dbReference type="InterPro" id="IPR019594">
    <property type="entry name" value="Glu/Gly-bd"/>
</dbReference>
<dbReference type="Pfam" id="PF10613">
    <property type="entry name" value="Lig_chan-Glu_bd"/>
    <property type="match status" value="1"/>
</dbReference>
<feature type="domain" description="Ionotropic glutamate receptor L-glutamate and glycine-binding" evidence="13">
    <location>
        <begin position="33"/>
        <end position="102"/>
    </location>
</feature>
<protein>
    <submittedName>
        <fullName evidence="14">Olfactory ionotropic receptor IR7</fullName>
    </submittedName>
</protein>
<keyword evidence="11" id="KW-0407">Ion channel</keyword>
<accession>A0A423TWC1</accession>
<dbReference type="OrthoDB" id="6430908at2759"/>
<comment type="caution">
    <text evidence="14">The sequence shown here is derived from an EMBL/GenBank/DDBJ whole genome shotgun (WGS) entry which is preliminary data.</text>
</comment>
<gene>
    <name evidence="14" type="ORF">C7M84_000505</name>
</gene>
<dbReference type="InterPro" id="IPR052192">
    <property type="entry name" value="Insect_Ionotropic_Sensory_Rcpt"/>
</dbReference>
<evidence type="ECO:0000313" key="15">
    <source>
        <dbReference type="Proteomes" id="UP000283509"/>
    </source>
</evidence>
<sequence>MARSLQEVLEVPGVLEELRQHPETFRFRDGPNLRVMTVQSSPDLDIITHGGRDSFVGPLKNLLDLLSHSLNFTYTITQPPDGRWGGKLPNGTWNGLIGAAIRNETDLVLGLMSMSKERKGAVDFCYQIEVGELVLVARKGSLEVDPWAFLSVLSLSTWLLLFLALLASGTALVVLGLSRWARGRYPFSQAVLMDLLRILVQQEMRSSPHSWQRCILGSWLLLTTVLAWAYCSTVTSAFAVRFASRPVHSVRDVFADDRLVVVMAEATVYTDNIEREETEVFKMLAELKRQGRLIYQPLPFRIGQGDYVFLQHGASADFEIAEEYLKSGKCEFYKGKERLLYLPESLVLPKGSPLIHAINHRLRRLEMSGIFSKWRKDAFPLLNRCSYSPEKILVKESLKYSSIRGMLLLLASGLMAALVVFFLELKVARITIHQTITNST</sequence>
<keyword evidence="2" id="KW-0813">Transport</keyword>
<keyword evidence="9" id="KW-0325">Glycoprotein</keyword>
<reference evidence="14 15" key="1">
    <citation type="submission" date="2018-04" db="EMBL/GenBank/DDBJ databases">
        <authorList>
            <person name="Zhang X."/>
            <person name="Yuan J."/>
            <person name="Li F."/>
            <person name="Xiang J."/>
        </authorList>
    </citation>
    <scope>NUCLEOTIDE SEQUENCE [LARGE SCALE GENOMIC DNA]</scope>
    <source>
        <tissue evidence="14">Muscle</tissue>
    </source>
</reference>
<dbReference type="PANTHER" id="PTHR42643">
    <property type="entry name" value="IONOTROPIC RECEPTOR 20A-RELATED"/>
    <property type="match status" value="1"/>
</dbReference>
<feature type="transmembrane region" description="Helical" evidence="12">
    <location>
        <begin position="405"/>
        <end position="423"/>
    </location>
</feature>
<dbReference type="GO" id="GO:0015276">
    <property type="term" value="F:ligand-gated monoatomic ion channel activity"/>
    <property type="evidence" value="ECO:0007669"/>
    <property type="project" value="InterPro"/>
</dbReference>
<evidence type="ECO:0000256" key="9">
    <source>
        <dbReference type="ARBA" id="ARBA00023180"/>
    </source>
</evidence>
<dbReference type="SUPFAM" id="SSF53850">
    <property type="entry name" value="Periplasmic binding protein-like II"/>
    <property type="match status" value="1"/>
</dbReference>
<dbReference type="PANTHER" id="PTHR42643:SF24">
    <property type="entry name" value="IONOTROPIC RECEPTOR 60A"/>
    <property type="match status" value="1"/>
</dbReference>
<keyword evidence="6" id="KW-0406">Ion transport</keyword>
<keyword evidence="8 14" id="KW-0675">Receptor</keyword>
<evidence type="ECO:0000256" key="2">
    <source>
        <dbReference type="ARBA" id="ARBA00022448"/>
    </source>
</evidence>
<keyword evidence="10" id="KW-1071">Ligand-gated ion channel</keyword>
<evidence type="ECO:0000256" key="6">
    <source>
        <dbReference type="ARBA" id="ARBA00023065"/>
    </source>
</evidence>
<keyword evidence="7 12" id="KW-0472">Membrane</keyword>
<dbReference type="Gene3D" id="3.40.190.10">
    <property type="entry name" value="Periplasmic binding protein-like II"/>
    <property type="match status" value="1"/>
</dbReference>
<proteinExistence type="predicted"/>
<evidence type="ECO:0000256" key="12">
    <source>
        <dbReference type="SAM" id="Phobius"/>
    </source>
</evidence>
<keyword evidence="15" id="KW-1185">Reference proteome</keyword>
<feature type="transmembrane region" description="Helical" evidence="12">
    <location>
        <begin position="214"/>
        <end position="240"/>
    </location>
</feature>
<name>A0A423TWC1_PENVA</name>
<evidence type="ECO:0000256" key="7">
    <source>
        <dbReference type="ARBA" id="ARBA00023136"/>
    </source>
</evidence>
<comment type="subcellular location">
    <subcellularLocation>
        <location evidence="1">Cell membrane</location>
        <topology evidence="1">Multi-pass membrane protein</topology>
    </subcellularLocation>
</comment>
<evidence type="ECO:0000256" key="8">
    <source>
        <dbReference type="ARBA" id="ARBA00023170"/>
    </source>
</evidence>
<evidence type="ECO:0000256" key="10">
    <source>
        <dbReference type="ARBA" id="ARBA00023286"/>
    </source>
</evidence>
<keyword evidence="4 12" id="KW-0812">Transmembrane</keyword>
<feature type="transmembrane region" description="Helical" evidence="12">
    <location>
        <begin position="147"/>
        <end position="175"/>
    </location>
</feature>
<dbReference type="EMBL" id="QCYY01001074">
    <property type="protein sequence ID" value="ROT80747.1"/>
    <property type="molecule type" value="Genomic_DNA"/>
</dbReference>
<dbReference type="AlphaFoldDB" id="A0A423TWC1"/>
<evidence type="ECO:0000256" key="5">
    <source>
        <dbReference type="ARBA" id="ARBA00022989"/>
    </source>
</evidence>
<evidence type="ECO:0000256" key="11">
    <source>
        <dbReference type="ARBA" id="ARBA00023303"/>
    </source>
</evidence>
<dbReference type="SMART" id="SM00918">
    <property type="entry name" value="Lig_chan-Glu_bd"/>
    <property type="match status" value="1"/>
</dbReference>
<evidence type="ECO:0000313" key="14">
    <source>
        <dbReference type="EMBL" id="ROT80747.1"/>
    </source>
</evidence>
<dbReference type="Proteomes" id="UP000283509">
    <property type="component" value="Unassembled WGS sequence"/>
</dbReference>
<dbReference type="Gene3D" id="1.10.287.70">
    <property type="match status" value="1"/>
</dbReference>
<organism evidence="14 15">
    <name type="scientific">Penaeus vannamei</name>
    <name type="common">Whiteleg shrimp</name>
    <name type="synonym">Litopenaeus vannamei</name>
    <dbReference type="NCBI Taxonomy" id="6689"/>
    <lineage>
        <taxon>Eukaryota</taxon>
        <taxon>Metazoa</taxon>
        <taxon>Ecdysozoa</taxon>
        <taxon>Arthropoda</taxon>
        <taxon>Crustacea</taxon>
        <taxon>Multicrustacea</taxon>
        <taxon>Malacostraca</taxon>
        <taxon>Eumalacostraca</taxon>
        <taxon>Eucarida</taxon>
        <taxon>Decapoda</taxon>
        <taxon>Dendrobranchiata</taxon>
        <taxon>Penaeoidea</taxon>
        <taxon>Penaeidae</taxon>
        <taxon>Penaeus</taxon>
    </lineage>
</organism>
<keyword evidence="5 12" id="KW-1133">Transmembrane helix</keyword>
<reference evidence="14 15" key="2">
    <citation type="submission" date="2019-01" db="EMBL/GenBank/DDBJ databases">
        <title>The decoding of complex shrimp genome reveals the adaptation for benthos swimmer, frequently molting mechanism and breeding impact on genome.</title>
        <authorList>
            <person name="Sun Y."/>
            <person name="Gao Y."/>
            <person name="Yu Y."/>
        </authorList>
    </citation>
    <scope>NUCLEOTIDE SEQUENCE [LARGE SCALE GENOMIC DNA]</scope>
    <source>
        <tissue evidence="14">Muscle</tissue>
    </source>
</reference>
<evidence type="ECO:0000256" key="3">
    <source>
        <dbReference type="ARBA" id="ARBA00022475"/>
    </source>
</evidence>
<dbReference type="GO" id="GO:0005886">
    <property type="term" value="C:plasma membrane"/>
    <property type="evidence" value="ECO:0007669"/>
    <property type="project" value="UniProtKB-SubCell"/>
</dbReference>